<dbReference type="InterPro" id="IPR050471">
    <property type="entry name" value="AB_hydrolase"/>
</dbReference>
<proteinExistence type="predicted"/>
<reference evidence="4 6" key="3">
    <citation type="journal article" date="2014" name="PLoS Genet.">
        <title>Phylogenetically driven sequencing of extremely halophilic archaea reveals strategies for static and dynamic osmo-response.</title>
        <authorList>
            <person name="Becker E.A."/>
            <person name="Seitzer P.M."/>
            <person name="Tritt A."/>
            <person name="Larsen D."/>
            <person name="Krusor M."/>
            <person name="Yao A.I."/>
            <person name="Wu D."/>
            <person name="Madern D."/>
            <person name="Eisen J.A."/>
            <person name="Darling A.E."/>
            <person name="Facciotti M.T."/>
        </authorList>
    </citation>
    <scope>NUCLEOTIDE SEQUENCE [LARGE SCALE GENOMIC DNA]</scope>
    <source>
        <strain evidence="6">ATCC 43099 / DSM 3394 / CCM 3739 / CIP 104546 / IAM 13178 / JCM 8861 / NBRC 102185 / NCIMB 2190 / MS3</strain>
        <strain evidence="4">MS-3</strain>
    </source>
</reference>
<dbReference type="Proteomes" id="UP000011543">
    <property type="component" value="Unassembled WGS sequence"/>
</dbReference>
<dbReference type="PaxDb" id="547559-Nmag_2039"/>
<dbReference type="eggNOG" id="arCOG01648">
    <property type="taxonomic scope" value="Archaea"/>
</dbReference>
<dbReference type="PANTHER" id="PTHR43433:SF5">
    <property type="entry name" value="AB HYDROLASE-1 DOMAIN-CONTAINING PROTEIN"/>
    <property type="match status" value="1"/>
</dbReference>
<dbReference type="Proteomes" id="UP000001879">
    <property type="component" value="Chromosome"/>
</dbReference>
<evidence type="ECO:0000313" key="6">
    <source>
        <dbReference type="Proteomes" id="UP000011543"/>
    </source>
</evidence>
<organism evidence="3 5">
    <name type="scientific">Natrialba magadii (strain ATCC 43099 / DSM 3394 / CCM 3739 / CIP 104546 / IAM 13178 / JCM 8861 / NBRC 102185 / NCIMB 2190 / MS3)</name>
    <name type="common">Natronobacterium magadii</name>
    <dbReference type="NCBI Taxonomy" id="547559"/>
    <lineage>
        <taxon>Archaea</taxon>
        <taxon>Methanobacteriati</taxon>
        <taxon>Methanobacteriota</taxon>
        <taxon>Stenosarchaea group</taxon>
        <taxon>Halobacteria</taxon>
        <taxon>Halobacteriales</taxon>
        <taxon>Natrialbaceae</taxon>
        <taxon>Natrialba</taxon>
    </lineage>
</organism>
<dbReference type="PATRIC" id="fig|547559.17.peg.2016"/>
<accession>D3SVK1</accession>
<dbReference type="KEGG" id="nmg:Nmag_2039"/>
<evidence type="ECO:0000256" key="1">
    <source>
        <dbReference type="SAM" id="MobiDB-lite"/>
    </source>
</evidence>
<dbReference type="GeneID" id="8824882"/>
<dbReference type="OrthoDB" id="111592at2157"/>
<evidence type="ECO:0000313" key="4">
    <source>
        <dbReference type="EMBL" id="ELY29978.1"/>
    </source>
</evidence>
<feature type="domain" description="AB hydrolase-1" evidence="2">
    <location>
        <begin position="28"/>
        <end position="277"/>
    </location>
</feature>
<dbReference type="InterPro" id="IPR029058">
    <property type="entry name" value="AB_hydrolase_fold"/>
</dbReference>
<gene>
    <name evidence="3" type="ordered locus">Nmag_2039</name>
    <name evidence="4" type="ORF">C500_10219</name>
</gene>
<dbReference type="STRING" id="547559.Nmag_2039"/>
<reference evidence="5" key="1">
    <citation type="submission" date="2010-02" db="EMBL/GenBank/DDBJ databases">
        <title>Complete sequence of chromosome of Natrialba magadii ATCC 43099.</title>
        <authorList>
            <consortium name="US DOE Joint Genome Institute"/>
            <person name="Lucas S."/>
            <person name="Copeland A."/>
            <person name="Lapidus A."/>
            <person name="Cheng J.-F."/>
            <person name="Bruce D."/>
            <person name="Goodwin L."/>
            <person name="Pitluck S."/>
            <person name="Davenport K."/>
            <person name="Saunders E."/>
            <person name="Detter J.C."/>
            <person name="Han C."/>
            <person name="Tapia R."/>
            <person name="Land M."/>
            <person name="Hauser L."/>
            <person name="Kyrpides N."/>
            <person name="Mikhailova N."/>
            <person name="De Castro R.E."/>
            <person name="Maupin-Furlow J.A."/>
            <person name="Woyke T."/>
        </authorList>
    </citation>
    <scope>NUCLEOTIDE SEQUENCE [LARGE SCALE GENOMIC DNA]</scope>
    <source>
        <strain evidence="5">ATCC 43099 / DSM 3394 / CCM 3739 / CIP 104546 / IAM 13178 / JCM 8861 / NBRC 102185 / NCIMB 2190 / MS3</strain>
    </source>
</reference>
<dbReference type="SUPFAM" id="SSF53474">
    <property type="entry name" value="alpha/beta-Hydrolases"/>
    <property type="match status" value="1"/>
</dbReference>
<dbReference type="EMBL" id="AOHS01000034">
    <property type="protein sequence ID" value="ELY29978.1"/>
    <property type="molecule type" value="Genomic_DNA"/>
</dbReference>
<dbReference type="GO" id="GO:0004806">
    <property type="term" value="F:triacylglycerol lipase activity"/>
    <property type="evidence" value="ECO:0007669"/>
    <property type="project" value="TreeGrafter"/>
</dbReference>
<sequence length="316" mass="34332">MPRATRDGVSIYYEFDERPMDERRTATPVVFLQDLGYGRWMWRWQREAVAREFGAPVIAPDLRGTGRSDAGLPPLVSRLPGRLRTPLLQNVASYSVSGLAADLEAVLDDAGVHSAHLVGSGLGGMIAQQYAIDHDRAASLTLCGTTHGGADADPIPDEIPSRLLAASAGGSERHRLREQLRPVFTPAFTNRNPHLIEQLLEWRLEQDASRPALEAQLGAFLGFDSSADLDRIDVPTLLVHGTNDEVVPWLNARLLEEGIPDTRLEVIEGGPHLLGVERADEVTDALLSFLGTQAAVEDGTTGTASERSQTRVDTHA</sequence>
<keyword evidence="5" id="KW-1185">Reference proteome</keyword>
<reference evidence="3" key="4">
    <citation type="submission" date="2016-09" db="EMBL/GenBank/DDBJ databases">
        <authorList>
            <person name="Pfeiffer F."/>
        </authorList>
    </citation>
    <scope>NUCLEOTIDE SEQUENCE</scope>
    <source>
        <strain evidence="3">ATCC 43099</strain>
    </source>
</reference>
<dbReference type="PANTHER" id="PTHR43433">
    <property type="entry name" value="HYDROLASE, ALPHA/BETA FOLD FAMILY PROTEIN"/>
    <property type="match status" value="1"/>
</dbReference>
<dbReference type="EMBL" id="CP001932">
    <property type="protein sequence ID" value="ADD05609.1"/>
    <property type="molecule type" value="Genomic_DNA"/>
</dbReference>
<evidence type="ECO:0000259" key="2">
    <source>
        <dbReference type="Pfam" id="PF00561"/>
    </source>
</evidence>
<name>D3SVK1_NATMM</name>
<keyword evidence="3" id="KW-0378">Hydrolase</keyword>
<dbReference type="InterPro" id="IPR000073">
    <property type="entry name" value="AB_hydrolase_1"/>
</dbReference>
<dbReference type="Pfam" id="PF00561">
    <property type="entry name" value="Abhydrolase_1"/>
    <property type="match status" value="1"/>
</dbReference>
<evidence type="ECO:0000313" key="5">
    <source>
        <dbReference type="Proteomes" id="UP000001879"/>
    </source>
</evidence>
<dbReference type="HOGENOM" id="CLU_020336_50_1_2"/>
<evidence type="ECO:0000313" key="3">
    <source>
        <dbReference type="EMBL" id="ADD05609.1"/>
    </source>
</evidence>
<dbReference type="eggNOG" id="arCOG01661">
    <property type="taxonomic scope" value="Archaea"/>
</dbReference>
<feature type="region of interest" description="Disordered" evidence="1">
    <location>
        <begin position="297"/>
        <end position="316"/>
    </location>
</feature>
<dbReference type="RefSeq" id="WP_004267417.1">
    <property type="nucleotide sequence ID" value="NC_013922.1"/>
</dbReference>
<dbReference type="AlphaFoldDB" id="D3SVK1"/>
<dbReference type="GO" id="GO:0046503">
    <property type="term" value="P:glycerolipid catabolic process"/>
    <property type="evidence" value="ECO:0007669"/>
    <property type="project" value="TreeGrafter"/>
</dbReference>
<dbReference type="Gene3D" id="3.40.50.1820">
    <property type="entry name" value="alpha/beta hydrolase"/>
    <property type="match status" value="1"/>
</dbReference>
<reference evidence="3 5" key="2">
    <citation type="journal article" date="2012" name="BMC Genomics">
        <title>A comparative genomics perspective on the genetic content of the alkaliphilic haloarchaeon Natrialba magadii ATCC 43099T.</title>
        <authorList>
            <person name="Siddaramappa S."/>
            <person name="Challacombe J.F."/>
            <person name="Decastro R.E."/>
            <person name="Pfeiffer F."/>
            <person name="Sastre D.E."/>
            <person name="Gimenez M.I."/>
            <person name="Paggi R.A."/>
            <person name="Detter J.C."/>
            <person name="Davenport K.W."/>
            <person name="Goodwin L.A."/>
            <person name="Kyrpides N."/>
            <person name="Tapia R."/>
            <person name="Pitluck S."/>
            <person name="Lucas S."/>
            <person name="Woyke T."/>
            <person name="Maupin-Furlow J.A."/>
        </authorList>
    </citation>
    <scope>NUCLEOTIDE SEQUENCE [LARGE SCALE GENOMIC DNA]</scope>
    <source>
        <strain evidence="3">ATCC 43099</strain>
        <strain evidence="5">ATCC 43099 / DSM 3394 / CCM 3739 / CIP 104546 / IAM 13178 / JCM 8861 / NBRC 102185 / NCIMB 2190 / MS3</strain>
    </source>
</reference>
<protein>
    <submittedName>
        <fullName evidence="4">Alpha/beta fold family hydrolase</fullName>
    </submittedName>
    <submittedName>
        <fullName evidence="3">Alpha/beta hydrolase fold protein</fullName>
    </submittedName>
</protein>